<dbReference type="Proteomes" id="UP000606974">
    <property type="component" value="Unassembled WGS sequence"/>
</dbReference>
<keyword evidence="3" id="KW-1185">Reference proteome</keyword>
<feature type="region of interest" description="Disordered" evidence="1">
    <location>
        <begin position="261"/>
        <end position="282"/>
    </location>
</feature>
<dbReference type="AlphaFoldDB" id="A0A8H7EBX7"/>
<dbReference type="EMBL" id="JAACFV010000002">
    <property type="protein sequence ID" value="KAF7514196.1"/>
    <property type="molecule type" value="Genomic_DNA"/>
</dbReference>
<gene>
    <name evidence="2" type="ORF">GJ744_004521</name>
</gene>
<dbReference type="OrthoDB" id="10361349at2759"/>
<reference evidence="2" key="1">
    <citation type="submission" date="2020-02" db="EMBL/GenBank/DDBJ databases">
        <authorList>
            <person name="Palmer J.M."/>
        </authorList>
    </citation>
    <scope>NUCLEOTIDE SEQUENCE</scope>
    <source>
        <strain evidence="2">EPUS1.4</strain>
        <tissue evidence="2">Thallus</tissue>
    </source>
</reference>
<evidence type="ECO:0000256" key="1">
    <source>
        <dbReference type="SAM" id="MobiDB-lite"/>
    </source>
</evidence>
<feature type="compositionally biased region" description="Pro residues" evidence="1">
    <location>
        <begin position="325"/>
        <end position="342"/>
    </location>
</feature>
<feature type="compositionally biased region" description="Polar residues" evidence="1">
    <location>
        <begin position="128"/>
        <end position="141"/>
    </location>
</feature>
<protein>
    <submittedName>
        <fullName evidence="2">Uncharacterized protein</fullName>
    </submittedName>
</protein>
<feature type="region of interest" description="Disordered" evidence="1">
    <location>
        <begin position="323"/>
        <end position="396"/>
    </location>
</feature>
<comment type="caution">
    <text evidence="2">The sequence shown here is derived from an EMBL/GenBank/DDBJ whole genome shotgun (WGS) entry which is preliminary data.</text>
</comment>
<feature type="region of interest" description="Disordered" evidence="1">
    <location>
        <begin position="83"/>
        <end position="162"/>
    </location>
</feature>
<sequence length="396" mass="43052">MTPGFLHRRQKGVKWLIQPLKSLKRVPTARTSLNESEMSCSLVAKPQITEEKQEQETVESAKSLKPKLRIEIPIHYTLAKRGTNSLMIEPSPPTAGGGSSPPPHKEKRPLHAPRPVMKQVASLPELESPSNGPARTSSDGRPSSHGDDPPLLPIPVISLTTPDEGNQALCEAALRPRSSIRVGHPLPPPGRATVTVLVTNTDENGFSTSTASTSETTPRTVSTDWVARPFTLPPRRLIANTQNGGQPMPGYHAPTPVVSQQLRQNNPPNTTAHPSMPANDNRSPFLGNQAPTPFVNMTPRHPSFPNNHGQNGFQLVQPAYAQPYHPQPSPNTRPFAEHPPPARMVARPASRLPPSNQAPSGRVHASEAPPDFRMLNSNPIRFNPYPKDALGRVHST</sequence>
<evidence type="ECO:0000313" key="2">
    <source>
        <dbReference type="EMBL" id="KAF7514196.1"/>
    </source>
</evidence>
<accession>A0A8H7EBX7</accession>
<organism evidence="2 3">
    <name type="scientific">Endocarpon pusillum</name>
    <dbReference type="NCBI Taxonomy" id="364733"/>
    <lineage>
        <taxon>Eukaryota</taxon>
        <taxon>Fungi</taxon>
        <taxon>Dikarya</taxon>
        <taxon>Ascomycota</taxon>
        <taxon>Pezizomycotina</taxon>
        <taxon>Eurotiomycetes</taxon>
        <taxon>Chaetothyriomycetidae</taxon>
        <taxon>Verrucariales</taxon>
        <taxon>Verrucariaceae</taxon>
        <taxon>Endocarpon</taxon>
    </lineage>
</organism>
<name>A0A8H7EBX7_9EURO</name>
<proteinExistence type="predicted"/>
<evidence type="ECO:0000313" key="3">
    <source>
        <dbReference type="Proteomes" id="UP000606974"/>
    </source>
</evidence>